<evidence type="ECO:0000256" key="1">
    <source>
        <dbReference type="ARBA" id="ARBA00023118"/>
    </source>
</evidence>
<gene>
    <name evidence="2" type="primary">cas5</name>
    <name evidence="2" type="ORF">ENG63_09350</name>
</gene>
<dbReference type="NCBIfam" id="TIGR02593">
    <property type="entry name" value="CRISPR_cas5"/>
    <property type="match status" value="1"/>
</dbReference>
<protein>
    <submittedName>
        <fullName evidence="2">CRISPR-associated protein Cas5</fullName>
    </submittedName>
</protein>
<organism evidence="2">
    <name type="scientific">Desulfofervidus auxilii</name>
    <dbReference type="NCBI Taxonomy" id="1621989"/>
    <lineage>
        <taxon>Bacteria</taxon>
        <taxon>Pseudomonadati</taxon>
        <taxon>Thermodesulfobacteriota</taxon>
        <taxon>Candidatus Desulfofervidia</taxon>
        <taxon>Candidatus Desulfofervidales</taxon>
        <taxon>Candidatus Desulfofervidaceae</taxon>
        <taxon>Candidatus Desulfofervidus</taxon>
    </lineage>
</organism>
<accession>A0A7C0U4A3</accession>
<dbReference type="EMBL" id="DRBS01000346">
    <property type="protein sequence ID" value="HDD45045.1"/>
    <property type="molecule type" value="Genomic_DNA"/>
</dbReference>
<reference evidence="2" key="1">
    <citation type="journal article" date="2020" name="mSystems">
        <title>Genome- and Community-Level Interaction Insights into Carbon Utilization and Element Cycling Functions of Hydrothermarchaeota in Hydrothermal Sediment.</title>
        <authorList>
            <person name="Zhou Z."/>
            <person name="Liu Y."/>
            <person name="Xu W."/>
            <person name="Pan J."/>
            <person name="Luo Z.H."/>
            <person name="Li M."/>
        </authorList>
    </citation>
    <scope>NUCLEOTIDE SEQUENCE [LARGE SCALE GENOMIC DNA]</scope>
    <source>
        <strain evidence="2">HyVt-233</strain>
    </source>
</reference>
<dbReference type="AlphaFoldDB" id="A0A7C0U4A3"/>
<dbReference type="Pfam" id="PF09704">
    <property type="entry name" value="Cas_Cas5d"/>
    <property type="match status" value="1"/>
</dbReference>
<dbReference type="InterPro" id="IPR021124">
    <property type="entry name" value="CRISPR-assoc_prot_Cas5"/>
</dbReference>
<comment type="caution">
    <text evidence="2">The sequence shown here is derived from an EMBL/GenBank/DDBJ whole genome shotgun (WGS) entry which is preliminary data.</text>
</comment>
<name>A0A7C0U4A3_DESA2</name>
<keyword evidence="1" id="KW-0051">Antiviral defense</keyword>
<dbReference type="InterPro" id="IPR013422">
    <property type="entry name" value="CRISPR-assoc_prot_Cas5_N"/>
</dbReference>
<dbReference type="CDD" id="cd09693">
    <property type="entry name" value="Cas5_I"/>
    <property type="match status" value="1"/>
</dbReference>
<dbReference type="GO" id="GO:0043571">
    <property type="term" value="P:maintenance of CRISPR repeat elements"/>
    <property type="evidence" value="ECO:0007669"/>
    <property type="project" value="InterPro"/>
</dbReference>
<dbReference type="GO" id="GO:0051607">
    <property type="term" value="P:defense response to virus"/>
    <property type="evidence" value="ECO:0007669"/>
    <property type="project" value="UniProtKB-KW"/>
</dbReference>
<evidence type="ECO:0000313" key="2">
    <source>
        <dbReference type="EMBL" id="HDD45045.1"/>
    </source>
</evidence>
<proteinExistence type="predicted"/>
<sequence length="250" mass="28653">MKAIVFTLRLNSLYSIRIPFTWQSALTYPLLPPSAIIGLIANALQRYKNDKHPIEYLKKVEEEIIWAGSRLLTPCIIKSYTTSAITKWEDMLVGGKFTNALGRQFAYSKNLEIAVICKNNLIIQEIINSLLTSPLTCGDSESLVTLESFPKIREVEEIISNDIVETLFPVPFVKEIEIVNGSGQVYLMHEKCLKRDKKYLLRSYIVPIKRIKGILQPATLKIRGKRLKIYKIKDISTYIINLGFENLFKR</sequence>
<dbReference type="Proteomes" id="UP000886289">
    <property type="component" value="Unassembled WGS sequence"/>
</dbReference>